<feature type="signal peptide" evidence="1">
    <location>
        <begin position="1"/>
        <end position="25"/>
    </location>
</feature>
<evidence type="ECO:0000256" key="1">
    <source>
        <dbReference type="SAM" id="SignalP"/>
    </source>
</evidence>
<dbReference type="RefSeq" id="WP_130092954.1">
    <property type="nucleotide sequence ID" value="NZ_SETE01000002.1"/>
</dbReference>
<sequence>MKTIFKNIFLTLCFTVYCLSVFSTVALPSFDTNFSDQQQTEGVHLTELSKILFPQAISAEGYGVSIAPITPAFDGGTDKAFIATQYLSKLIVQNNISSIKESKTLELQFRTEDIIFPFHNFW</sequence>
<gene>
    <name evidence="2" type="ORF">ERX46_06120</name>
</gene>
<protein>
    <submittedName>
        <fullName evidence="2">Uncharacterized protein</fullName>
    </submittedName>
</protein>
<keyword evidence="3" id="KW-1185">Reference proteome</keyword>
<reference evidence="2 3" key="1">
    <citation type="submission" date="2019-02" db="EMBL/GenBank/DDBJ databases">
        <title>Genome sequence of the sea-ice species Brumimicrobium glaciale.</title>
        <authorList>
            <person name="Bowman J.P."/>
        </authorList>
    </citation>
    <scope>NUCLEOTIDE SEQUENCE [LARGE SCALE GENOMIC DNA]</scope>
    <source>
        <strain evidence="2 3">IC156</strain>
    </source>
</reference>
<organism evidence="2 3">
    <name type="scientific">Brumimicrobium glaciale</name>
    <dbReference type="NCBI Taxonomy" id="200475"/>
    <lineage>
        <taxon>Bacteria</taxon>
        <taxon>Pseudomonadati</taxon>
        <taxon>Bacteroidota</taxon>
        <taxon>Flavobacteriia</taxon>
        <taxon>Flavobacteriales</taxon>
        <taxon>Crocinitomicaceae</taxon>
        <taxon>Brumimicrobium</taxon>
    </lineage>
</organism>
<comment type="caution">
    <text evidence="2">The sequence shown here is derived from an EMBL/GenBank/DDBJ whole genome shotgun (WGS) entry which is preliminary data.</text>
</comment>
<name>A0A4V1WFZ8_9FLAO</name>
<dbReference type="OrthoDB" id="982927at2"/>
<feature type="chain" id="PRO_5020735216" evidence="1">
    <location>
        <begin position="26"/>
        <end position="122"/>
    </location>
</feature>
<dbReference type="AlphaFoldDB" id="A0A4V1WFZ8"/>
<keyword evidence="1" id="KW-0732">Signal</keyword>
<proteinExistence type="predicted"/>
<dbReference type="EMBL" id="SETE01000002">
    <property type="protein sequence ID" value="RYM34946.1"/>
    <property type="molecule type" value="Genomic_DNA"/>
</dbReference>
<dbReference type="Proteomes" id="UP000293952">
    <property type="component" value="Unassembled WGS sequence"/>
</dbReference>
<accession>A0A4V1WFZ8</accession>
<evidence type="ECO:0000313" key="2">
    <source>
        <dbReference type="EMBL" id="RYM34946.1"/>
    </source>
</evidence>
<evidence type="ECO:0000313" key="3">
    <source>
        <dbReference type="Proteomes" id="UP000293952"/>
    </source>
</evidence>